<reference evidence="2 3" key="1">
    <citation type="submission" date="2018-06" db="EMBL/GenBank/DDBJ databases">
        <title>Genomic Encyclopedia of Type Strains, Phase IV (KMG-IV): sequencing the most valuable type-strain genomes for metagenomic binning, comparative biology and taxonomic classification.</title>
        <authorList>
            <person name="Goeker M."/>
        </authorList>
    </citation>
    <scope>NUCLEOTIDE SEQUENCE [LARGE SCALE GENOMIC DNA]</scope>
    <source>
        <strain evidence="2 3">DSM 18048</strain>
    </source>
</reference>
<proteinExistence type="inferred from homology"/>
<dbReference type="RefSeq" id="WP_110884798.1">
    <property type="nucleotide sequence ID" value="NZ_QJSX01000001.1"/>
</dbReference>
<organism evidence="2 3">
    <name type="scientific">Deinococcus yavapaiensis KR-236</name>
    <dbReference type="NCBI Taxonomy" id="694435"/>
    <lineage>
        <taxon>Bacteria</taxon>
        <taxon>Thermotogati</taxon>
        <taxon>Deinococcota</taxon>
        <taxon>Deinococci</taxon>
        <taxon>Deinococcales</taxon>
        <taxon>Deinococcaceae</taxon>
        <taxon>Deinococcus</taxon>
    </lineage>
</organism>
<keyword evidence="3" id="KW-1185">Reference proteome</keyword>
<evidence type="ECO:0000313" key="3">
    <source>
        <dbReference type="Proteomes" id="UP000248326"/>
    </source>
</evidence>
<protein>
    <submittedName>
        <fullName evidence="2">Putative alkaline shock family protein YloU</fullName>
    </submittedName>
</protein>
<dbReference type="Proteomes" id="UP000248326">
    <property type="component" value="Unassembled WGS sequence"/>
</dbReference>
<dbReference type="EMBL" id="QJSX01000001">
    <property type="protein sequence ID" value="PYE56279.1"/>
    <property type="molecule type" value="Genomic_DNA"/>
</dbReference>
<evidence type="ECO:0000313" key="2">
    <source>
        <dbReference type="EMBL" id="PYE56279.1"/>
    </source>
</evidence>
<dbReference type="AlphaFoldDB" id="A0A318SA98"/>
<dbReference type="PANTHER" id="PTHR34297:SF2">
    <property type="entry name" value="ASP23_GLS24 FAMILY ENVELOPE STRESS RESPONSE PROTEIN"/>
    <property type="match status" value="1"/>
</dbReference>
<comment type="similarity">
    <text evidence="1">Belongs to the asp23 family.</text>
</comment>
<gene>
    <name evidence="2" type="ORF">DES52_10183</name>
</gene>
<dbReference type="InterPro" id="IPR005531">
    <property type="entry name" value="Asp23"/>
</dbReference>
<name>A0A318SA98_9DEIO</name>
<comment type="caution">
    <text evidence="2">The sequence shown here is derived from an EMBL/GenBank/DDBJ whole genome shotgun (WGS) entry which is preliminary data.</text>
</comment>
<dbReference type="Pfam" id="PF03780">
    <property type="entry name" value="Asp23"/>
    <property type="match status" value="1"/>
</dbReference>
<accession>A0A318SA98</accession>
<dbReference type="PANTHER" id="PTHR34297">
    <property type="entry name" value="HYPOTHETICAL CYTOSOLIC PROTEIN-RELATED"/>
    <property type="match status" value="1"/>
</dbReference>
<sequence>MNGQIIITEAALASLIGLTAHEVPGVVGMAPANFRDGILKVLGRAQSREGVVIAKEDGRFTADLYIVVAYGVNIPTVARNITDRVEHAVKTMAGIDLKATRVHAVGVSHG</sequence>
<evidence type="ECO:0000256" key="1">
    <source>
        <dbReference type="ARBA" id="ARBA00005721"/>
    </source>
</evidence>
<dbReference type="OrthoDB" id="9793465at2"/>